<accession>A0A916QE11</accession>
<evidence type="ECO:0000313" key="6">
    <source>
        <dbReference type="EMBL" id="GFR39026.1"/>
    </source>
</evidence>
<evidence type="ECO:0000313" key="7">
    <source>
        <dbReference type="Proteomes" id="UP000654993"/>
    </source>
</evidence>
<dbReference type="Proteomes" id="UP000654993">
    <property type="component" value="Unassembled WGS sequence"/>
</dbReference>
<protein>
    <submittedName>
        <fullName evidence="6">LysR family transcriptional regulator</fullName>
    </submittedName>
</protein>
<comment type="similarity">
    <text evidence="1">Belongs to the LysR transcriptional regulatory family.</text>
</comment>
<evidence type="ECO:0000259" key="5">
    <source>
        <dbReference type="PROSITE" id="PS50931"/>
    </source>
</evidence>
<dbReference type="InterPro" id="IPR000847">
    <property type="entry name" value="LysR_HTH_N"/>
</dbReference>
<sequence>MDDWVHMFIAVVEHSSINRASQVLNISQPALSRRIMKLEEMLGVQLFIRSGKRLELTAAGRMTYKYALELRQKQKKFYQELKKYATSTKRSITLGASLTTLQASLPDLISLFMEIDANLDIKTITGKTHEIVTAVKEQQADLGLVASLVDEPGMVCIPLFADHLKLVIPREHPLAQEAPLSINALHRLPMILFSKGTWYRILVDELFTNYQVVPEIKMEIDSFEAIIRLTATCGAGTLLPSSYLRSQLLQDNGLLALNIKQLQRTVRTTSLIYHMNSETALWMDGKLDAIKQYFAGKAY</sequence>
<reference evidence="6" key="2">
    <citation type="journal article" date="2021" name="Data Brief">
        <title>Draft genome sequence data of the facultative, thermophilic, xylanolytic bacterium Paenibacillus sp. strain DA-C8.</title>
        <authorList>
            <person name="Chhe C."/>
            <person name="Uke A."/>
            <person name="Baramee S."/>
            <person name="Ungkulpasvich U."/>
            <person name="Tachaapaikoon C."/>
            <person name="Pason P."/>
            <person name="Waeonukul R."/>
            <person name="Ratanakhanokchai K."/>
            <person name="Kosugi A."/>
        </authorList>
    </citation>
    <scope>NUCLEOTIDE SEQUENCE</scope>
    <source>
        <strain evidence="6">DA-C8</strain>
    </source>
</reference>
<dbReference type="PRINTS" id="PR00039">
    <property type="entry name" value="HTHLYSR"/>
</dbReference>
<dbReference type="RefSeq" id="WP_200967242.1">
    <property type="nucleotide sequence ID" value="NZ_BMAQ01000033.1"/>
</dbReference>
<evidence type="ECO:0000256" key="2">
    <source>
        <dbReference type="ARBA" id="ARBA00023015"/>
    </source>
</evidence>
<dbReference type="InterPro" id="IPR036388">
    <property type="entry name" value="WH-like_DNA-bd_sf"/>
</dbReference>
<dbReference type="PROSITE" id="PS50931">
    <property type="entry name" value="HTH_LYSR"/>
    <property type="match status" value="1"/>
</dbReference>
<feature type="domain" description="HTH lysR-type" evidence="5">
    <location>
        <begin position="1"/>
        <end position="57"/>
    </location>
</feature>
<dbReference type="SUPFAM" id="SSF46785">
    <property type="entry name" value="Winged helix' DNA-binding domain"/>
    <property type="match status" value="1"/>
</dbReference>
<dbReference type="Gene3D" id="3.40.190.290">
    <property type="match status" value="1"/>
</dbReference>
<evidence type="ECO:0000256" key="4">
    <source>
        <dbReference type="ARBA" id="ARBA00023163"/>
    </source>
</evidence>
<dbReference type="GO" id="GO:0000976">
    <property type="term" value="F:transcription cis-regulatory region binding"/>
    <property type="evidence" value="ECO:0007669"/>
    <property type="project" value="TreeGrafter"/>
</dbReference>
<dbReference type="Pfam" id="PF00126">
    <property type="entry name" value="HTH_1"/>
    <property type="match status" value="1"/>
</dbReference>
<dbReference type="Pfam" id="PF03466">
    <property type="entry name" value="LysR_substrate"/>
    <property type="match status" value="1"/>
</dbReference>
<dbReference type="PANTHER" id="PTHR30126:SF40">
    <property type="entry name" value="HTH-TYPE TRANSCRIPTIONAL REGULATOR GLTR"/>
    <property type="match status" value="1"/>
</dbReference>
<reference evidence="6" key="1">
    <citation type="submission" date="2020-08" db="EMBL/GenBank/DDBJ databases">
        <authorList>
            <person name="Uke A."/>
            <person name="Chhe C."/>
            <person name="Baramee S."/>
            <person name="Kosugi A."/>
        </authorList>
    </citation>
    <scope>NUCLEOTIDE SEQUENCE</scope>
    <source>
        <strain evidence="6">DA-C8</strain>
    </source>
</reference>
<evidence type="ECO:0000256" key="1">
    <source>
        <dbReference type="ARBA" id="ARBA00009437"/>
    </source>
</evidence>
<dbReference type="AlphaFoldDB" id="A0A916QE11"/>
<dbReference type="CDD" id="cd05466">
    <property type="entry name" value="PBP2_LTTR_substrate"/>
    <property type="match status" value="1"/>
</dbReference>
<keyword evidence="3" id="KW-0238">DNA-binding</keyword>
<name>A0A916QE11_9BACL</name>
<keyword evidence="4" id="KW-0804">Transcription</keyword>
<dbReference type="FunFam" id="1.10.10.10:FF:000001">
    <property type="entry name" value="LysR family transcriptional regulator"/>
    <property type="match status" value="1"/>
</dbReference>
<dbReference type="InterPro" id="IPR036390">
    <property type="entry name" value="WH_DNA-bd_sf"/>
</dbReference>
<dbReference type="Gene3D" id="1.10.10.10">
    <property type="entry name" value="Winged helix-like DNA-binding domain superfamily/Winged helix DNA-binding domain"/>
    <property type="match status" value="1"/>
</dbReference>
<dbReference type="EMBL" id="BMAQ01000033">
    <property type="protein sequence ID" value="GFR39026.1"/>
    <property type="molecule type" value="Genomic_DNA"/>
</dbReference>
<dbReference type="PANTHER" id="PTHR30126">
    <property type="entry name" value="HTH-TYPE TRANSCRIPTIONAL REGULATOR"/>
    <property type="match status" value="1"/>
</dbReference>
<dbReference type="InterPro" id="IPR005119">
    <property type="entry name" value="LysR_subst-bd"/>
</dbReference>
<gene>
    <name evidence="6" type="ORF">PRECH8_23220</name>
</gene>
<comment type="caution">
    <text evidence="6">The sequence shown here is derived from an EMBL/GenBank/DDBJ whole genome shotgun (WGS) entry which is preliminary data.</text>
</comment>
<keyword evidence="2" id="KW-0805">Transcription regulation</keyword>
<keyword evidence="7" id="KW-1185">Reference proteome</keyword>
<evidence type="ECO:0000256" key="3">
    <source>
        <dbReference type="ARBA" id="ARBA00023125"/>
    </source>
</evidence>
<organism evidence="6 7">
    <name type="scientific">Insulibacter thermoxylanivorax</name>
    <dbReference type="NCBI Taxonomy" id="2749268"/>
    <lineage>
        <taxon>Bacteria</taxon>
        <taxon>Bacillati</taxon>
        <taxon>Bacillota</taxon>
        <taxon>Bacilli</taxon>
        <taxon>Bacillales</taxon>
        <taxon>Paenibacillaceae</taxon>
        <taxon>Insulibacter</taxon>
    </lineage>
</organism>
<proteinExistence type="inferred from homology"/>
<dbReference type="GO" id="GO:0003700">
    <property type="term" value="F:DNA-binding transcription factor activity"/>
    <property type="evidence" value="ECO:0007669"/>
    <property type="project" value="InterPro"/>
</dbReference>
<dbReference type="SUPFAM" id="SSF53850">
    <property type="entry name" value="Periplasmic binding protein-like II"/>
    <property type="match status" value="1"/>
</dbReference>